<name>A0A9W6G9W4_9ACTN</name>
<sequence>MNVNVDRSSVAMGDDAYPHAETIDLPESSTIAEAVAYLRQRRFLATIASGRATWLLEVNGSPVAVIAQQWAEPKFVTDPSDTLGSFGTEVSLMFRYRAQIDPDDLYDTLEEGEASHSA</sequence>
<comment type="caution">
    <text evidence="1">The sequence shown here is derived from an EMBL/GenBank/DDBJ whole genome shotgun (WGS) entry which is preliminary data.</text>
</comment>
<evidence type="ECO:0000313" key="1">
    <source>
        <dbReference type="EMBL" id="GLI44000.1"/>
    </source>
</evidence>
<organism evidence="1 2">
    <name type="scientific">Glycomyces algeriensis</name>
    <dbReference type="NCBI Taxonomy" id="256037"/>
    <lineage>
        <taxon>Bacteria</taxon>
        <taxon>Bacillati</taxon>
        <taxon>Actinomycetota</taxon>
        <taxon>Actinomycetes</taxon>
        <taxon>Glycomycetales</taxon>
        <taxon>Glycomycetaceae</taxon>
        <taxon>Glycomyces</taxon>
    </lineage>
</organism>
<dbReference type="AlphaFoldDB" id="A0A9W6G9W4"/>
<dbReference type="RefSeq" id="WP_270114699.1">
    <property type="nucleotide sequence ID" value="NZ_BAAAOL010000007.1"/>
</dbReference>
<protein>
    <submittedName>
        <fullName evidence="1">Uncharacterized protein</fullName>
    </submittedName>
</protein>
<gene>
    <name evidence="1" type="ORF">GALLR39Z86_38500</name>
</gene>
<keyword evidence="2" id="KW-1185">Reference proteome</keyword>
<evidence type="ECO:0000313" key="2">
    <source>
        <dbReference type="Proteomes" id="UP001144313"/>
    </source>
</evidence>
<dbReference type="EMBL" id="BSDT01000001">
    <property type="protein sequence ID" value="GLI44000.1"/>
    <property type="molecule type" value="Genomic_DNA"/>
</dbReference>
<accession>A0A9W6G9W4</accession>
<dbReference type="Proteomes" id="UP001144313">
    <property type="component" value="Unassembled WGS sequence"/>
</dbReference>
<proteinExistence type="predicted"/>
<reference evidence="1" key="1">
    <citation type="submission" date="2022-12" db="EMBL/GenBank/DDBJ databases">
        <title>Reference genome sequencing for broad-spectrum identification of bacterial and archaeal isolates by mass spectrometry.</title>
        <authorList>
            <person name="Sekiguchi Y."/>
            <person name="Tourlousse D.M."/>
        </authorList>
    </citation>
    <scope>NUCLEOTIDE SEQUENCE</scope>
    <source>
        <strain evidence="1">LLR39Z86</strain>
    </source>
</reference>